<dbReference type="SUPFAM" id="SSF69118">
    <property type="entry name" value="AhpD-like"/>
    <property type="match status" value="1"/>
</dbReference>
<organism evidence="2 3">
    <name type="scientific">Tistrella mobilis</name>
    <dbReference type="NCBI Taxonomy" id="171437"/>
    <lineage>
        <taxon>Bacteria</taxon>
        <taxon>Pseudomonadati</taxon>
        <taxon>Pseudomonadota</taxon>
        <taxon>Alphaproteobacteria</taxon>
        <taxon>Geminicoccales</taxon>
        <taxon>Geminicoccaceae</taxon>
        <taxon>Tistrella</taxon>
    </lineage>
</organism>
<dbReference type="InterPro" id="IPR004675">
    <property type="entry name" value="AhpD_core"/>
</dbReference>
<comment type="caution">
    <text evidence="2">The sequence shown here is derived from an EMBL/GenBank/DDBJ whole genome shotgun (WGS) entry which is preliminary data.</text>
</comment>
<dbReference type="Proteomes" id="UP000257706">
    <property type="component" value="Unassembled WGS sequence"/>
</dbReference>
<dbReference type="GO" id="GO:0051920">
    <property type="term" value="F:peroxiredoxin activity"/>
    <property type="evidence" value="ECO:0007669"/>
    <property type="project" value="InterPro"/>
</dbReference>
<feature type="domain" description="Carboxymuconolactone decarboxylase-like" evidence="1">
    <location>
        <begin position="1"/>
        <end position="48"/>
    </location>
</feature>
<reference evidence="2 3" key="1">
    <citation type="journal article" date="2018" name="Nat. Biotechnol.">
        <title>A standardized bacterial taxonomy based on genome phylogeny substantially revises the tree of life.</title>
        <authorList>
            <person name="Parks D.H."/>
            <person name="Chuvochina M."/>
            <person name="Waite D.W."/>
            <person name="Rinke C."/>
            <person name="Skarshewski A."/>
            <person name="Chaumeil P.A."/>
            <person name="Hugenholtz P."/>
        </authorList>
    </citation>
    <scope>NUCLEOTIDE SEQUENCE [LARGE SCALE GENOMIC DNA]</scope>
    <source>
        <strain evidence="2">UBA8739</strain>
    </source>
</reference>
<dbReference type="InterPro" id="IPR003779">
    <property type="entry name" value="CMD-like"/>
</dbReference>
<dbReference type="Gene3D" id="1.20.1290.10">
    <property type="entry name" value="AhpD-like"/>
    <property type="match status" value="1"/>
</dbReference>
<sequence>INGCGMCMDSHEKVVRDKGISRDGVQDAIRIASVVHAVAATFDAEEALAG</sequence>
<evidence type="ECO:0000259" key="1">
    <source>
        <dbReference type="Pfam" id="PF02627"/>
    </source>
</evidence>
<dbReference type="Pfam" id="PF02627">
    <property type="entry name" value="CMD"/>
    <property type="match status" value="1"/>
</dbReference>
<name>A0A3B9IKB1_9PROT</name>
<dbReference type="InterPro" id="IPR029032">
    <property type="entry name" value="AhpD-like"/>
</dbReference>
<gene>
    <name evidence="2" type="ORF">DCK97_12920</name>
</gene>
<evidence type="ECO:0000313" key="3">
    <source>
        <dbReference type="Proteomes" id="UP000257706"/>
    </source>
</evidence>
<proteinExistence type="predicted"/>
<feature type="non-terminal residue" evidence="2">
    <location>
        <position position="1"/>
    </location>
</feature>
<evidence type="ECO:0000313" key="2">
    <source>
        <dbReference type="EMBL" id="HAE48314.1"/>
    </source>
</evidence>
<dbReference type="EMBL" id="DMAI01000205">
    <property type="protein sequence ID" value="HAE48314.1"/>
    <property type="molecule type" value="Genomic_DNA"/>
</dbReference>
<accession>A0A3B9IKB1</accession>
<protein>
    <submittedName>
        <fullName evidence="2">Alkyl hydroperoxide reductase</fullName>
    </submittedName>
</protein>
<dbReference type="AlphaFoldDB" id="A0A3B9IKB1"/>
<dbReference type="NCBIfam" id="TIGR00778">
    <property type="entry name" value="ahpD_dom"/>
    <property type="match status" value="1"/>
</dbReference>